<keyword evidence="1" id="KW-1133">Transmembrane helix</keyword>
<dbReference type="AlphaFoldDB" id="A0AAV5KRN7"/>
<proteinExistence type="predicted"/>
<protein>
    <submittedName>
        <fullName evidence="2">Uncharacterized protein</fullName>
    </submittedName>
</protein>
<keyword evidence="1" id="KW-0472">Membrane</keyword>
<name>A0AAV5KRN7_9ROSI</name>
<comment type="caution">
    <text evidence="2">The sequence shown here is derived from an EMBL/GenBank/DDBJ whole genome shotgun (WGS) entry which is preliminary data.</text>
</comment>
<feature type="transmembrane region" description="Helical" evidence="1">
    <location>
        <begin position="12"/>
        <end position="29"/>
    </location>
</feature>
<organism evidence="2 3">
    <name type="scientific">Rubroshorea leprosula</name>
    <dbReference type="NCBI Taxonomy" id="152421"/>
    <lineage>
        <taxon>Eukaryota</taxon>
        <taxon>Viridiplantae</taxon>
        <taxon>Streptophyta</taxon>
        <taxon>Embryophyta</taxon>
        <taxon>Tracheophyta</taxon>
        <taxon>Spermatophyta</taxon>
        <taxon>Magnoliopsida</taxon>
        <taxon>eudicotyledons</taxon>
        <taxon>Gunneridae</taxon>
        <taxon>Pentapetalae</taxon>
        <taxon>rosids</taxon>
        <taxon>malvids</taxon>
        <taxon>Malvales</taxon>
        <taxon>Dipterocarpaceae</taxon>
        <taxon>Rubroshorea</taxon>
    </lineage>
</organism>
<dbReference type="Proteomes" id="UP001054252">
    <property type="component" value="Unassembled WGS sequence"/>
</dbReference>
<evidence type="ECO:0000256" key="1">
    <source>
        <dbReference type="SAM" id="Phobius"/>
    </source>
</evidence>
<accession>A0AAV5KRN7</accession>
<gene>
    <name evidence="2" type="ORF">SLEP1_g36418</name>
</gene>
<reference evidence="2 3" key="1">
    <citation type="journal article" date="2021" name="Commun. Biol.">
        <title>The genome of Shorea leprosula (Dipterocarpaceae) highlights the ecological relevance of drought in aseasonal tropical rainforests.</title>
        <authorList>
            <person name="Ng K.K.S."/>
            <person name="Kobayashi M.J."/>
            <person name="Fawcett J.A."/>
            <person name="Hatakeyama M."/>
            <person name="Paape T."/>
            <person name="Ng C.H."/>
            <person name="Ang C.C."/>
            <person name="Tnah L.H."/>
            <person name="Lee C.T."/>
            <person name="Nishiyama T."/>
            <person name="Sese J."/>
            <person name="O'Brien M.J."/>
            <person name="Copetti D."/>
            <person name="Mohd Noor M.I."/>
            <person name="Ong R.C."/>
            <person name="Putra M."/>
            <person name="Sireger I.Z."/>
            <person name="Indrioko S."/>
            <person name="Kosugi Y."/>
            <person name="Izuno A."/>
            <person name="Isagi Y."/>
            <person name="Lee S.L."/>
            <person name="Shimizu K.K."/>
        </authorList>
    </citation>
    <scope>NUCLEOTIDE SEQUENCE [LARGE SCALE GENOMIC DNA]</scope>
    <source>
        <strain evidence="2">214</strain>
    </source>
</reference>
<keyword evidence="1" id="KW-0812">Transmembrane</keyword>
<evidence type="ECO:0000313" key="2">
    <source>
        <dbReference type="EMBL" id="GKV27224.1"/>
    </source>
</evidence>
<sequence>MTAGKTLVFRPWAWAVFILAVLMAGLCAGHDKHVEPRKLVTTIGRPGPVSTSGPARWANNGLLMVEPGL</sequence>
<dbReference type="EMBL" id="BPVZ01000074">
    <property type="protein sequence ID" value="GKV27224.1"/>
    <property type="molecule type" value="Genomic_DNA"/>
</dbReference>
<keyword evidence="3" id="KW-1185">Reference proteome</keyword>
<evidence type="ECO:0000313" key="3">
    <source>
        <dbReference type="Proteomes" id="UP001054252"/>
    </source>
</evidence>